<dbReference type="GO" id="GO:0030288">
    <property type="term" value="C:outer membrane-bounded periplasmic space"/>
    <property type="evidence" value="ECO:0007669"/>
    <property type="project" value="TreeGrafter"/>
</dbReference>
<keyword evidence="6" id="KW-0732">Signal</keyword>
<keyword evidence="4 5" id="KW-0720">Serine protease</keyword>
<dbReference type="CDD" id="cd07560">
    <property type="entry name" value="Peptidase_S41_CPP"/>
    <property type="match status" value="1"/>
</dbReference>
<comment type="caution">
    <text evidence="8">The sequence shown here is derived from an EMBL/GenBank/DDBJ whole genome shotgun (WGS) entry which is preliminary data.</text>
</comment>
<dbReference type="GO" id="GO:0008236">
    <property type="term" value="F:serine-type peptidase activity"/>
    <property type="evidence" value="ECO:0007669"/>
    <property type="project" value="UniProtKB-KW"/>
</dbReference>
<evidence type="ECO:0000256" key="3">
    <source>
        <dbReference type="ARBA" id="ARBA00022801"/>
    </source>
</evidence>
<dbReference type="PROSITE" id="PS50106">
    <property type="entry name" value="PDZ"/>
    <property type="match status" value="1"/>
</dbReference>
<dbReference type="AlphaFoldDB" id="A0A399CU06"/>
<name>A0A399CU06_9BACT</name>
<feature type="signal peptide" evidence="6">
    <location>
        <begin position="1"/>
        <end position="35"/>
    </location>
</feature>
<dbReference type="InterPro" id="IPR005151">
    <property type="entry name" value="Tail-specific_protease"/>
</dbReference>
<dbReference type="InterPro" id="IPR029045">
    <property type="entry name" value="ClpP/crotonase-like_dom_sf"/>
</dbReference>
<reference evidence="8 9" key="1">
    <citation type="journal article" date="2015" name="Int. J. Syst. Evol. Microbiol.">
        <title>Mariniphaga sediminis sp. nov., isolated from coastal sediment.</title>
        <authorList>
            <person name="Wang F.Q."/>
            <person name="Shen Q.Y."/>
            <person name="Chen G.J."/>
            <person name="Du Z.J."/>
        </authorList>
    </citation>
    <scope>NUCLEOTIDE SEQUENCE [LARGE SCALE GENOMIC DNA]</scope>
    <source>
        <strain evidence="8 9">SY21</strain>
    </source>
</reference>
<dbReference type="GO" id="GO:0007165">
    <property type="term" value="P:signal transduction"/>
    <property type="evidence" value="ECO:0007669"/>
    <property type="project" value="TreeGrafter"/>
</dbReference>
<keyword evidence="2 5" id="KW-0645">Protease</keyword>
<proteinExistence type="inferred from homology"/>
<accession>A0A399CU06</accession>
<dbReference type="EMBL" id="QWET01000028">
    <property type="protein sequence ID" value="RIH63017.1"/>
    <property type="molecule type" value="Genomic_DNA"/>
</dbReference>
<evidence type="ECO:0000256" key="1">
    <source>
        <dbReference type="ARBA" id="ARBA00009179"/>
    </source>
</evidence>
<dbReference type="Gene3D" id="2.30.42.10">
    <property type="match status" value="1"/>
</dbReference>
<dbReference type="InterPro" id="IPR041489">
    <property type="entry name" value="PDZ_6"/>
</dbReference>
<dbReference type="GO" id="GO:0006508">
    <property type="term" value="P:proteolysis"/>
    <property type="evidence" value="ECO:0007669"/>
    <property type="project" value="UniProtKB-KW"/>
</dbReference>
<dbReference type="PANTHER" id="PTHR32060">
    <property type="entry name" value="TAIL-SPECIFIC PROTEASE"/>
    <property type="match status" value="1"/>
</dbReference>
<dbReference type="Gene3D" id="3.30.750.44">
    <property type="match status" value="1"/>
</dbReference>
<protein>
    <submittedName>
        <fullName evidence="8">S41 family peptidase</fullName>
    </submittedName>
</protein>
<dbReference type="SUPFAM" id="SSF52096">
    <property type="entry name" value="ClpP/crotonase"/>
    <property type="match status" value="1"/>
</dbReference>
<evidence type="ECO:0000256" key="4">
    <source>
        <dbReference type="ARBA" id="ARBA00022825"/>
    </source>
</evidence>
<dbReference type="SMART" id="SM00228">
    <property type="entry name" value="PDZ"/>
    <property type="match status" value="1"/>
</dbReference>
<dbReference type="Pfam" id="PF17820">
    <property type="entry name" value="PDZ_6"/>
    <property type="match status" value="1"/>
</dbReference>
<dbReference type="InterPro" id="IPR001478">
    <property type="entry name" value="PDZ"/>
</dbReference>
<gene>
    <name evidence="8" type="ORF">D1164_21955</name>
</gene>
<keyword evidence="9" id="KW-1185">Reference proteome</keyword>
<evidence type="ECO:0000259" key="7">
    <source>
        <dbReference type="PROSITE" id="PS50106"/>
    </source>
</evidence>
<dbReference type="GO" id="GO:0004175">
    <property type="term" value="F:endopeptidase activity"/>
    <property type="evidence" value="ECO:0007669"/>
    <property type="project" value="TreeGrafter"/>
</dbReference>
<dbReference type="FunFam" id="2.30.42.10:FF:000063">
    <property type="entry name" value="Peptidase, S41 family"/>
    <property type="match status" value="1"/>
</dbReference>
<dbReference type="Pfam" id="PF03572">
    <property type="entry name" value="Peptidase_S41"/>
    <property type="match status" value="1"/>
</dbReference>
<dbReference type="InterPro" id="IPR004447">
    <property type="entry name" value="Peptidase_S41A"/>
</dbReference>
<dbReference type="Gene3D" id="3.90.226.10">
    <property type="entry name" value="2-enoyl-CoA Hydratase, Chain A, domain 1"/>
    <property type="match status" value="1"/>
</dbReference>
<feature type="chain" id="PRO_5017216681" evidence="6">
    <location>
        <begin position="36"/>
        <end position="546"/>
    </location>
</feature>
<dbReference type="SMART" id="SM00245">
    <property type="entry name" value="TSPc"/>
    <property type="match status" value="1"/>
</dbReference>
<organism evidence="8 9">
    <name type="scientific">Mariniphaga sediminis</name>
    <dbReference type="NCBI Taxonomy" id="1628158"/>
    <lineage>
        <taxon>Bacteria</taxon>
        <taxon>Pseudomonadati</taxon>
        <taxon>Bacteroidota</taxon>
        <taxon>Bacteroidia</taxon>
        <taxon>Marinilabiliales</taxon>
        <taxon>Prolixibacteraceae</taxon>
        <taxon>Mariniphaga</taxon>
    </lineage>
</organism>
<dbReference type="RefSeq" id="WP_119352054.1">
    <property type="nucleotide sequence ID" value="NZ_QWET01000028.1"/>
</dbReference>
<evidence type="ECO:0000313" key="9">
    <source>
        <dbReference type="Proteomes" id="UP000266441"/>
    </source>
</evidence>
<dbReference type="SUPFAM" id="SSF50156">
    <property type="entry name" value="PDZ domain-like"/>
    <property type="match status" value="1"/>
</dbReference>
<keyword evidence="3 5" id="KW-0378">Hydrolase</keyword>
<evidence type="ECO:0000256" key="5">
    <source>
        <dbReference type="RuleBase" id="RU004404"/>
    </source>
</evidence>
<dbReference type="OrthoDB" id="9812068at2"/>
<evidence type="ECO:0000256" key="6">
    <source>
        <dbReference type="SAM" id="SignalP"/>
    </source>
</evidence>
<dbReference type="NCBIfam" id="TIGR00225">
    <property type="entry name" value="prc"/>
    <property type="match status" value="1"/>
</dbReference>
<sequence length="546" mass="61922">MNFKMKYFFGNKFLNTLTIIMAVALVFQSSGPVNAQEAVQKNQLKFGRLLRLVDGYYVDSADVDALTEKAIINLLSELDPHSVYISKEEVEKMNEPLQGNFEGVGITFNIFKDTLMVTSTIPGGPSEKVGLKAGDRIVEVDEKNIAGIGLKNSDVFDLLRGEKGTTVVIKVLRKNFDEALDFTIVRDKIPIYSLDASFMLDEATGYIRLNKFSATTTDEFTEAMVDLKKQNIQNLILDLRGNGGGYLKTAIEISDQFLENNRMIVYTDGLNDPKREYKATSKGIFEDGNLVILVDESSASASEIVSGAVQDWDRGLIIGRRSFGKGLVQKPYFLTDGSMVRLTTAHYYTPSGRCIQKPYENGVEEYRRDYLERLNSGQLFSADSIALADSLKYKTLMNGRVVYGGGGVMPDIFVPMDTSGHYKYYNRLRRNNVVYDFVINYVDNHRSDLKEQYPEFEAYNEKFEVTEEMVEKIVVEGEKKGIEKEQESLDFTLDTMKKEIKALIARDIYTRNDFYKVFYQDDEAILKALEVIENKKKYNNLLVTAE</sequence>
<dbReference type="PANTHER" id="PTHR32060:SF30">
    <property type="entry name" value="CARBOXY-TERMINAL PROCESSING PROTEASE CTPA"/>
    <property type="match status" value="1"/>
</dbReference>
<dbReference type="Proteomes" id="UP000266441">
    <property type="component" value="Unassembled WGS sequence"/>
</dbReference>
<comment type="similarity">
    <text evidence="1 5">Belongs to the peptidase S41A family.</text>
</comment>
<feature type="domain" description="PDZ" evidence="7">
    <location>
        <begin position="82"/>
        <end position="160"/>
    </location>
</feature>
<evidence type="ECO:0000313" key="8">
    <source>
        <dbReference type="EMBL" id="RIH63017.1"/>
    </source>
</evidence>
<evidence type="ECO:0000256" key="2">
    <source>
        <dbReference type="ARBA" id="ARBA00022670"/>
    </source>
</evidence>
<dbReference type="CDD" id="cd06782">
    <property type="entry name" value="cpPDZ_CPP-like"/>
    <property type="match status" value="1"/>
</dbReference>
<dbReference type="InterPro" id="IPR036034">
    <property type="entry name" value="PDZ_sf"/>
</dbReference>